<dbReference type="PANTHER" id="PTHR34853:SF5">
    <property type="entry name" value="LIP-DOMAIN-CONTAINING PROTEIN-RELATED"/>
    <property type="match status" value="1"/>
</dbReference>
<evidence type="ECO:0000256" key="1">
    <source>
        <dbReference type="ARBA" id="ARBA00022801"/>
    </source>
</evidence>
<dbReference type="EMBL" id="QGMK01000881">
    <property type="protein sequence ID" value="TVY76032.1"/>
    <property type="molecule type" value="Genomic_DNA"/>
</dbReference>
<gene>
    <name evidence="2" type="primary">TRI8_0</name>
    <name evidence="2" type="ORF">LSUE1_G008569</name>
</gene>
<sequence length="430" mass="46299">MSSTLPFHEMPVLLRTVLKIRSSAYPIVNIGNCISTFQVLFRTTDTNSNSSWAVTTVFIPASQAYCTAANPAGCSHAIVSYEVPYDSASPDAAPSYLLQFSEPYGEMYDLLTRGYWVNVPDYEGPTASYTAGVQAGHATLDSIRAVLQVADSFGLQMTNARVALWGYSGGASATEFAAELAGTYAPELKIAGVVQGGLCTNMSSVFPRMNGQDTAGLVIASLIGITSQHIAARTFMNTQLKQSGPYNASLFYTAATMNGNQVLTAFEYTNVYDYFLNGIDDLNALTMREMFNSNGVMGIHGVPNMPMFIYKAIQDQMSPANETDPIVASFCAQGANILYHRNNIGGHNDELWHGRGRALAFLAAVLDDTPGFDFPLTGCQILNVTVAVTVDVVYTPAWEGAYQVEYPALDITPVNVTVFQNGSVLWPSGG</sequence>
<dbReference type="Proteomes" id="UP000469558">
    <property type="component" value="Unassembled WGS sequence"/>
</dbReference>
<organism evidence="2 3">
    <name type="scientific">Lachnellula suecica</name>
    <dbReference type="NCBI Taxonomy" id="602035"/>
    <lineage>
        <taxon>Eukaryota</taxon>
        <taxon>Fungi</taxon>
        <taxon>Dikarya</taxon>
        <taxon>Ascomycota</taxon>
        <taxon>Pezizomycotina</taxon>
        <taxon>Leotiomycetes</taxon>
        <taxon>Helotiales</taxon>
        <taxon>Lachnaceae</taxon>
        <taxon>Lachnellula</taxon>
    </lineage>
</organism>
<dbReference type="OrthoDB" id="2373480at2759"/>
<keyword evidence="3" id="KW-1185">Reference proteome</keyword>
<reference evidence="2 3" key="1">
    <citation type="submission" date="2018-05" db="EMBL/GenBank/DDBJ databases">
        <title>Genome sequencing and assembly of the regulated plant pathogen Lachnellula willkommii and related sister species for the development of diagnostic species identification markers.</title>
        <authorList>
            <person name="Giroux E."/>
            <person name="Bilodeau G."/>
        </authorList>
    </citation>
    <scope>NUCLEOTIDE SEQUENCE [LARGE SCALE GENOMIC DNA]</scope>
    <source>
        <strain evidence="2 3">CBS 268.59</strain>
    </source>
</reference>
<evidence type="ECO:0000313" key="2">
    <source>
        <dbReference type="EMBL" id="TVY76032.1"/>
    </source>
</evidence>
<comment type="caution">
    <text evidence="2">The sequence shown here is derived from an EMBL/GenBank/DDBJ whole genome shotgun (WGS) entry which is preliminary data.</text>
</comment>
<dbReference type="AlphaFoldDB" id="A0A8T9C220"/>
<dbReference type="InterPro" id="IPR029058">
    <property type="entry name" value="AB_hydrolase_fold"/>
</dbReference>
<protein>
    <submittedName>
        <fullName evidence="2">Trichothecene C-3 esterase</fullName>
    </submittedName>
</protein>
<dbReference type="Pfam" id="PF03583">
    <property type="entry name" value="LIP"/>
    <property type="match status" value="1"/>
</dbReference>
<name>A0A8T9C220_9HELO</name>
<keyword evidence="1" id="KW-0378">Hydrolase</keyword>
<dbReference type="GO" id="GO:0004806">
    <property type="term" value="F:triacylglycerol lipase activity"/>
    <property type="evidence" value="ECO:0007669"/>
    <property type="project" value="InterPro"/>
</dbReference>
<dbReference type="GO" id="GO:0016042">
    <property type="term" value="P:lipid catabolic process"/>
    <property type="evidence" value="ECO:0007669"/>
    <property type="project" value="InterPro"/>
</dbReference>
<evidence type="ECO:0000313" key="3">
    <source>
        <dbReference type="Proteomes" id="UP000469558"/>
    </source>
</evidence>
<proteinExistence type="predicted"/>
<accession>A0A8T9C220</accession>
<dbReference type="SUPFAM" id="SSF53474">
    <property type="entry name" value="alpha/beta-Hydrolases"/>
    <property type="match status" value="1"/>
</dbReference>
<dbReference type="Gene3D" id="1.10.260.130">
    <property type="match status" value="1"/>
</dbReference>
<dbReference type="PANTHER" id="PTHR34853">
    <property type="match status" value="1"/>
</dbReference>
<dbReference type="Gene3D" id="3.40.50.1820">
    <property type="entry name" value="alpha/beta hydrolase"/>
    <property type="match status" value="1"/>
</dbReference>
<dbReference type="InterPro" id="IPR005152">
    <property type="entry name" value="Lipase_secreted"/>
</dbReference>